<feature type="chain" id="PRO_5014422993" description="Ricin B lectin domain-containing protein" evidence="1">
    <location>
        <begin position="22"/>
        <end position="300"/>
    </location>
</feature>
<reference evidence="2 3" key="1">
    <citation type="submission" date="2016-04" db="EMBL/GenBank/DDBJ databases">
        <title>A degradative enzymes factory behind the ericoid mycorrhizal symbiosis.</title>
        <authorList>
            <consortium name="DOE Joint Genome Institute"/>
            <person name="Martino E."/>
            <person name="Morin E."/>
            <person name="Grelet G."/>
            <person name="Kuo A."/>
            <person name="Kohler A."/>
            <person name="Daghino S."/>
            <person name="Barry K."/>
            <person name="Choi C."/>
            <person name="Cichocki N."/>
            <person name="Clum A."/>
            <person name="Copeland A."/>
            <person name="Hainaut M."/>
            <person name="Haridas S."/>
            <person name="Labutti K."/>
            <person name="Lindquist E."/>
            <person name="Lipzen A."/>
            <person name="Khouja H.-R."/>
            <person name="Murat C."/>
            <person name="Ohm R."/>
            <person name="Olson A."/>
            <person name="Spatafora J."/>
            <person name="Veneault-Fourrey C."/>
            <person name="Henrissat B."/>
            <person name="Grigoriev I."/>
            <person name="Martin F."/>
            <person name="Perotto S."/>
        </authorList>
    </citation>
    <scope>NUCLEOTIDE SEQUENCE [LARGE SCALE GENOMIC DNA]</scope>
    <source>
        <strain evidence="2 3">F</strain>
    </source>
</reference>
<keyword evidence="3" id="KW-1185">Reference proteome</keyword>
<evidence type="ECO:0000313" key="3">
    <source>
        <dbReference type="Proteomes" id="UP000235786"/>
    </source>
</evidence>
<gene>
    <name evidence="2" type="ORF">L207DRAFT_186984</name>
</gene>
<organism evidence="2 3">
    <name type="scientific">Hyaloscypha variabilis (strain UAMH 11265 / GT02V1 / F)</name>
    <name type="common">Meliniomyces variabilis</name>
    <dbReference type="NCBI Taxonomy" id="1149755"/>
    <lineage>
        <taxon>Eukaryota</taxon>
        <taxon>Fungi</taxon>
        <taxon>Dikarya</taxon>
        <taxon>Ascomycota</taxon>
        <taxon>Pezizomycotina</taxon>
        <taxon>Leotiomycetes</taxon>
        <taxon>Helotiales</taxon>
        <taxon>Hyaloscyphaceae</taxon>
        <taxon>Hyaloscypha</taxon>
        <taxon>Hyaloscypha variabilis</taxon>
    </lineage>
</organism>
<dbReference type="OrthoDB" id="10389604at2759"/>
<evidence type="ECO:0000256" key="1">
    <source>
        <dbReference type="SAM" id="SignalP"/>
    </source>
</evidence>
<name>A0A2J6R002_HYAVF</name>
<evidence type="ECO:0000313" key="2">
    <source>
        <dbReference type="EMBL" id="PMD31850.1"/>
    </source>
</evidence>
<dbReference type="InterPro" id="IPR035992">
    <property type="entry name" value="Ricin_B-like_lectins"/>
</dbReference>
<dbReference type="SUPFAM" id="SSF50370">
    <property type="entry name" value="Ricin B-like lectins"/>
    <property type="match status" value="1"/>
</dbReference>
<dbReference type="EMBL" id="KZ613961">
    <property type="protein sequence ID" value="PMD31850.1"/>
    <property type="molecule type" value="Genomic_DNA"/>
</dbReference>
<evidence type="ECO:0008006" key="4">
    <source>
        <dbReference type="Google" id="ProtNLM"/>
    </source>
</evidence>
<protein>
    <recommendedName>
        <fullName evidence="4">Ricin B lectin domain-containing protein</fullName>
    </recommendedName>
</protein>
<keyword evidence="1" id="KW-0732">Signal</keyword>
<feature type="signal peptide" evidence="1">
    <location>
        <begin position="1"/>
        <end position="21"/>
    </location>
</feature>
<dbReference type="AlphaFoldDB" id="A0A2J6R002"/>
<accession>A0A2J6R002</accession>
<dbReference type="Proteomes" id="UP000235786">
    <property type="component" value="Unassembled WGS sequence"/>
</dbReference>
<proteinExistence type="predicted"/>
<dbReference type="CDD" id="cd00161">
    <property type="entry name" value="beta-trefoil_Ricin-like"/>
    <property type="match status" value="1"/>
</dbReference>
<sequence length="300" mass="31419">MNYFALLFSSLLLARPVLSFADPINSGDKYILSSEVTGNLTYLGCGDDFLCSMLDLSGAQEHDGVTPDEQYGVEWQFLIRDGAWALDVMTVNQTIDSVVTGQKIFANNNTAGGRSQLWNLVSQEDGAYELNNVQYGGALDVADNVTPFVNPDAQPDGQLKGQYWTFKSVYPQVTSTVTSTTTSTINAFAGSTVTVTTTVCPQKRADVSGTPLERRQAISGTATGTALLETTTVTTTNLVTVTETVSSSTSEATATHIVTACGSSSSAAAKSTGAAGRGREVHGGMMVGALCVGMGVVGVF</sequence>
<dbReference type="Gene3D" id="2.80.10.50">
    <property type="match status" value="1"/>
</dbReference>